<name>A0A419V690_9BACL</name>
<dbReference type="Pfam" id="PF01596">
    <property type="entry name" value="Methyltransf_3"/>
    <property type="match status" value="1"/>
</dbReference>
<dbReference type="GO" id="GO:0008171">
    <property type="term" value="F:O-methyltransferase activity"/>
    <property type="evidence" value="ECO:0007669"/>
    <property type="project" value="InterPro"/>
</dbReference>
<keyword evidence="1 4" id="KW-0489">Methyltransferase</keyword>
<evidence type="ECO:0000256" key="1">
    <source>
        <dbReference type="ARBA" id="ARBA00022603"/>
    </source>
</evidence>
<dbReference type="PROSITE" id="PS51682">
    <property type="entry name" value="SAM_OMT_I"/>
    <property type="match status" value="1"/>
</dbReference>
<proteinExistence type="predicted"/>
<evidence type="ECO:0000256" key="2">
    <source>
        <dbReference type="ARBA" id="ARBA00022679"/>
    </source>
</evidence>
<organism evidence="4 5">
    <name type="scientific">Sinobaca qinghaiensis</name>
    <dbReference type="NCBI Taxonomy" id="342944"/>
    <lineage>
        <taxon>Bacteria</taxon>
        <taxon>Bacillati</taxon>
        <taxon>Bacillota</taxon>
        <taxon>Bacilli</taxon>
        <taxon>Bacillales</taxon>
        <taxon>Sporolactobacillaceae</taxon>
        <taxon>Sinobaca</taxon>
    </lineage>
</organism>
<sequence>MKQVNDYIQSVFQPNDDELTEVLKSIRENNMPEISVSPNVGKILTMLVKISRSKNILEIGALGGYSGICLARGFGKEGHLTSLEVNEDFAQVSKQNHIRAGFEGQTTIMVGEALDTLKHLRESENSYDFIFIDADKKNYVNYLDYAVELANPQALIVADNVLAGDTVFNADLEDKRYTEAIRQFNEKVASHPQLESTLIPSGDGITVSRVVKNENRE</sequence>
<dbReference type="PANTHER" id="PTHR10509">
    <property type="entry name" value="O-METHYLTRANSFERASE-RELATED"/>
    <property type="match status" value="1"/>
</dbReference>
<protein>
    <submittedName>
        <fullName evidence="4">Putative O-methyltransferase YrrM</fullName>
    </submittedName>
</protein>
<keyword evidence="2 4" id="KW-0808">Transferase</keyword>
<evidence type="ECO:0000256" key="3">
    <source>
        <dbReference type="ARBA" id="ARBA00022691"/>
    </source>
</evidence>
<comment type="caution">
    <text evidence="4">The sequence shown here is derived from an EMBL/GenBank/DDBJ whole genome shotgun (WGS) entry which is preliminary data.</text>
</comment>
<dbReference type="Gene3D" id="3.40.50.150">
    <property type="entry name" value="Vaccinia Virus protein VP39"/>
    <property type="match status" value="1"/>
</dbReference>
<accession>A0A419V690</accession>
<gene>
    <name evidence="4" type="ORF">ATL39_1202</name>
</gene>
<dbReference type="InterPro" id="IPR029063">
    <property type="entry name" value="SAM-dependent_MTases_sf"/>
</dbReference>
<dbReference type="PANTHER" id="PTHR10509:SF14">
    <property type="entry name" value="CAFFEOYL-COA O-METHYLTRANSFERASE 3-RELATED"/>
    <property type="match status" value="1"/>
</dbReference>
<dbReference type="InterPro" id="IPR050362">
    <property type="entry name" value="Cation-dep_OMT"/>
</dbReference>
<evidence type="ECO:0000313" key="4">
    <source>
        <dbReference type="EMBL" id="RKD75503.1"/>
    </source>
</evidence>
<dbReference type="RefSeq" id="WP_120192377.1">
    <property type="nucleotide sequence ID" value="NZ_RAPK01000007.1"/>
</dbReference>
<dbReference type="EMBL" id="RAPK01000007">
    <property type="protein sequence ID" value="RKD75503.1"/>
    <property type="molecule type" value="Genomic_DNA"/>
</dbReference>
<dbReference type="AlphaFoldDB" id="A0A419V690"/>
<evidence type="ECO:0000313" key="5">
    <source>
        <dbReference type="Proteomes" id="UP000285120"/>
    </source>
</evidence>
<dbReference type="Proteomes" id="UP000285120">
    <property type="component" value="Unassembled WGS sequence"/>
</dbReference>
<dbReference type="OrthoDB" id="9799672at2"/>
<dbReference type="SUPFAM" id="SSF53335">
    <property type="entry name" value="S-adenosyl-L-methionine-dependent methyltransferases"/>
    <property type="match status" value="1"/>
</dbReference>
<keyword evidence="3" id="KW-0949">S-adenosyl-L-methionine</keyword>
<dbReference type="InterPro" id="IPR002935">
    <property type="entry name" value="SAM_O-MeTrfase"/>
</dbReference>
<dbReference type="GO" id="GO:0032259">
    <property type="term" value="P:methylation"/>
    <property type="evidence" value="ECO:0007669"/>
    <property type="project" value="UniProtKB-KW"/>
</dbReference>
<dbReference type="GO" id="GO:0008757">
    <property type="term" value="F:S-adenosylmethionine-dependent methyltransferase activity"/>
    <property type="evidence" value="ECO:0007669"/>
    <property type="project" value="TreeGrafter"/>
</dbReference>
<keyword evidence="5" id="KW-1185">Reference proteome</keyword>
<reference evidence="4 5" key="1">
    <citation type="submission" date="2018-09" db="EMBL/GenBank/DDBJ databases">
        <title>Genomic Encyclopedia of Archaeal and Bacterial Type Strains, Phase II (KMG-II): from individual species to whole genera.</title>
        <authorList>
            <person name="Goeker M."/>
        </authorList>
    </citation>
    <scope>NUCLEOTIDE SEQUENCE [LARGE SCALE GENOMIC DNA]</scope>
    <source>
        <strain evidence="4 5">DSM 17008</strain>
    </source>
</reference>